<reference evidence="2 3" key="1">
    <citation type="journal article" date="2016" name="Nat. Commun.">
        <title>Thousands of microbial genomes shed light on interconnected biogeochemical processes in an aquifer system.</title>
        <authorList>
            <person name="Anantharaman K."/>
            <person name="Brown C.T."/>
            <person name="Hug L.A."/>
            <person name="Sharon I."/>
            <person name="Castelle C.J."/>
            <person name="Probst A.J."/>
            <person name="Thomas B.C."/>
            <person name="Singh A."/>
            <person name="Wilkins M.J."/>
            <person name="Karaoz U."/>
            <person name="Brodie E.L."/>
            <person name="Williams K.H."/>
            <person name="Hubbard S.S."/>
            <person name="Banfield J.F."/>
        </authorList>
    </citation>
    <scope>NUCLEOTIDE SEQUENCE [LARGE SCALE GENOMIC DNA]</scope>
</reference>
<dbReference type="EMBL" id="MGGI01000025">
    <property type="protein sequence ID" value="OGM24876.1"/>
    <property type="molecule type" value="Genomic_DNA"/>
</dbReference>
<feature type="transmembrane region" description="Helical" evidence="1">
    <location>
        <begin position="262"/>
        <end position="286"/>
    </location>
</feature>
<dbReference type="AlphaFoldDB" id="A0A1F7YC16"/>
<evidence type="ECO:0000313" key="2">
    <source>
        <dbReference type="EMBL" id="OGM24876.1"/>
    </source>
</evidence>
<keyword evidence="1" id="KW-0472">Membrane</keyword>
<proteinExistence type="predicted"/>
<dbReference type="Proteomes" id="UP000178851">
    <property type="component" value="Unassembled WGS sequence"/>
</dbReference>
<name>A0A1F7YC16_9BACT</name>
<feature type="transmembrane region" description="Helical" evidence="1">
    <location>
        <begin position="999"/>
        <end position="1018"/>
    </location>
</feature>
<keyword evidence="1" id="KW-1133">Transmembrane helix</keyword>
<gene>
    <name evidence="2" type="ORF">A2627_02815</name>
</gene>
<protein>
    <submittedName>
        <fullName evidence="2">Uncharacterized protein</fullName>
    </submittedName>
</protein>
<keyword evidence="1" id="KW-0812">Transmembrane</keyword>
<organism evidence="2 3">
    <name type="scientific">Candidatus Woesebacteria bacterium RIFCSPHIGHO2_01_FULL_39_28</name>
    <dbReference type="NCBI Taxonomy" id="1802496"/>
    <lineage>
        <taxon>Bacteria</taxon>
        <taxon>Candidatus Woeseibacteriota</taxon>
    </lineage>
</organism>
<evidence type="ECO:0000256" key="1">
    <source>
        <dbReference type="SAM" id="Phobius"/>
    </source>
</evidence>
<sequence>MIFFYGFIPLAFLIYYSGLKARRLSNLIVLNIVGLIFGFIFVGPAFMELSFAVFGLLSLFYFVLFAFRKRFDPFPILYLAFYFFIFFLVNIWWLVPFLSSLFLASGQYGSLNFFNPSGNVETFKAISRGLESILSVVRMVPAHFYDTNGSSWGWIYGTWFFVFLSLYPVIAFTLGLFSRKRGVLFRYLVILSFITMFLMKGSLRPFGGVSLLIIKFVTFAQVFRNPFEKIGLLLPFAMAIPVGFGTEKLINTLSLKFKRSRLTIAVVLFIVFFPVYMFPIVNGYVFTGGGIPSDDLKIGQYVKVPDYYKDARQWLNKQSGLFRVLALPLDGEGMTYKWDYGYSGTELSNNIFDQSFISFSTGQNFLEGIAEGINRILYYYPKNFLSLAQIFNIKYIMVRDDINNLARETQSSEALDNVVKTDLKDHFSKIAHFGKLTFYEIKPEDYNKRIFADTSLTFVTNTQKKDYELIPSSGVENKGLVVFSPEVSQQTPFFSYANGLVIQGTFVEKINLDFSKEPLNLPFTRFNRESKFYKLVRLKENAQTFFLTSGERILNNSFLLGKRLSEIRQDHLGRKEALNEYNNSLSALQKDIRSSNFFDRQIAVNLINQRKAFQDLLGEDNAIVNEVKQSISEINKILEDMYFKSIYITENTAIYRFSVPLDGNYDVILPNVRWDEYYQSIDTIKVQIDDKEQTVKTSNNVQISQMLNLGNFHLKQGIHEISVFNPVFLNLISVPETGEMIFSSQNREDYIKTFPVINLDIYSTYKLSFEYFIEKGNGPIVSVNQDSDPVNKDGKKVPRIETVLARNDYDFGWKTYQSGIILTPSTKEWNISFKILPYGDCKSAASRIDRPYCSDNEFSKRFLKDSTVRVRSLKLERVFTNPIILKSTAKFEYKGAPPEISFDQINPSLYKVNIKDAKSPFFLTLSTSFDPQWRTYFLNPQPERFIDKVTETVPGSSLSNESHLIVNGYANAWYINKTGSYDLFLEYFPERGFTIGKKLSIISVTFFFSGILIYYAFYKYHNRKV</sequence>
<feature type="transmembrane region" description="Helical" evidence="1">
    <location>
        <begin position="154"/>
        <end position="177"/>
    </location>
</feature>
<feature type="transmembrane region" description="Helical" evidence="1">
    <location>
        <begin position="74"/>
        <end position="95"/>
    </location>
</feature>
<feature type="transmembrane region" description="Helical" evidence="1">
    <location>
        <begin position="184"/>
        <end position="203"/>
    </location>
</feature>
<comment type="caution">
    <text evidence="2">The sequence shown here is derived from an EMBL/GenBank/DDBJ whole genome shotgun (WGS) entry which is preliminary data.</text>
</comment>
<feature type="transmembrane region" description="Helical" evidence="1">
    <location>
        <begin position="24"/>
        <end position="43"/>
    </location>
</feature>
<feature type="transmembrane region" description="Helical" evidence="1">
    <location>
        <begin position="49"/>
        <end position="67"/>
    </location>
</feature>
<feature type="transmembrane region" description="Helical" evidence="1">
    <location>
        <begin position="230"/>
        <end position="250"/>
    </location>
</feature>
<evidence type="ECO:0000313" key="3">
    <source>
        <dbReference type="Proteomes" id="UP000178851"/>
    </source>
</evidence>
<accession>A0A1F7YC16</accession>